<feature type="transmembrane region" description="Helical" evidence="1">
    <location>
        <begin position="159"/>
        <end position="180"/>
    </location>
</feature>
<dbReference type="SUPFAM" id="SSF81321">
    <property type="entry name" value="Family A G protein-coupled receptor-like"/>
    <property type="match status" value="1"/>
</dbReference>
<sequence length="366" mass="43101">MYFCETILKIKIFLFENSVKKMGVEDFLTTFEVITIVVTIYSIFISTPIYISVLVYIRKNSGKPPFNSPFFTCFFVLGVIDLICYWLYIIKKLQFWDVIIPFFKPYNTPTITCSIVYFIIWFTGMSQWELNILISLNRFVSLMFPDIYQKYWTSKHNRIYIALVFVICFLTTLQLVWLPVQISPSIIITSTGNITKYTGPVFKNPSDSALYGWIWKGHIYILLGICFFCYIPMFIKIRKYDLKDQTKKKQYEIKMLYTLISLLIANFFYICFLISRDYLTAIYTDYGRFSEWSLYILADIYDLHNPYNLLVTSKKVRWSSFPFFLFKKQTSKQTTMKITISQKGNVGGKHVIGRPLKICPVAPLTN</sequence>
<keyword evidence="1" id="KW-1133">Transmembrane helix</keyword>
<keyword evidence="1" id="KW-0472">Membrane</keyword>
<reference evidence="2" key="1">
    <citation type="journal article" date="2020" name="Ecol. Evol.">
        <title>Genome structure and content of the rice root-knot nematode (Meloidogyne graminicola).</title>
        <authorList>
            <person name="Phan N.T."/>
            <person name="Danchin E.G.J."/>
            <person name="Klopp C."/>
            <person name="Perfus-Barbeoch L."/>
            <person name="Kozlowski D.K."/>
            <person name="Koutsovoulos G.D."/>
            <person name="Lopez-Roques C."/>
            <person name="Bouchez O."/>
            <person name="Zahm M."/>
            <person name="Besnard G."/>
            <person name="Bellafiore S."/>
        </authorList>
    </citation>
    <scope>NUCLEOTIDE SEQUENCE</scope>
    <source>
        <strain evidence="2">VN-18</strain>
    </source>
</reference>
<dbReference type="Proteomes" id="UP000605970">
    <property type="component" value="Unassembled WGS sequence"/>
</dbReference>
<dbReference type="PANTHER" id="PTHR31627">
    <property type="entry name" value="SERPENTINE RECEPTOR CLASS GAMMA-RELATED"/>
    <property type="match status" value="1"/>
</dbReference>
<dbReference type="AlphaFoldDB" id="A0A8S9ZUG9"/>
<comment type="caution">
    <text evidence="2">The sequence shown here is derived from an EMBL/GenBank/DDBJ whole genome shotgun (WGS) entry which is preliminary data.</text>
</comment>
<keyword evidence="3" id="KW-1185">Reference proteome</keyword>
<evidence type="ECO:0000313" key="2">
    <source>
        <dbReference type="EMBL" id="KAF7636848.1"/>
    </source>
</evidence>
<gene>
    <name evidence="2" type="ORF">Mgra_00003792</name>
</gene>
<feature type="transmembrane region" description="Helical" evidence="1">
    <location>
        <begin position="69"/>
        <end position="89"/>
    </location>
</feature>
<feature type="transmembrane region" description="Helical" evidence="1">
    <location>
        <begin position="109"/>
        <end position="128"/>
    </location>
</feature>
<proteinExistence type="predicted"/>
<keyword evidence="1" id="KW-0812">Transmembrane</keyword>
<feature type="transmembrane region" description="Helical" evidence="1">
    <location>
        <begin position="33"/>
        <end position="57"/>
    </location>
</feature>
<dbReference type="EMBL" id="JABEBT010000026">
    <property type="protein sequence ID" value="KAF7636848.1"/>
    <property type="molecule type" value="Genomic_DNA"/>
</dbReference>
<name>A0A8S9ZUG9_9BILA</name>
<protein>
    <recommendedName>
        <fullName evidence="4">Serpentine receptor class gamma</fullName>
    </recommendedName>
</protein>
<dbReference type="PANTHER" id="PTHR31627:SF42">
    <property type="entry name" value="G_PROTEIN_RECEP_F1_2 DOMAIN-CONTAINING PROTEIN-RELATED"/>
    <property type="match status" value="1"/>
</dbReference>
<evidence type="ECO:0000313" key="3">
    <source>
        <dbReference type="Proteomes" id="UP000605970"/>
    </source>
</evidence>
<feature type="transmembrane region" description="Helical" evidence="1">
    <location>
        <begin position="213"/>
        <end position="235"/>
    </location>
</feature>
<dbReference type="InterPro" id="IPR051119">
    <property type="entry name" value="Nematode_SR-like"/>
</dbReference>
<evidence type="ECO:0008006" key="4">
    <source>
        <dbReference type="Google" id="ProtNLM"/>
    </source>
</evidence>
<dbReference type="InterPro" id="IPR019426">
    <property type="entry name" value="7TM_GPCR_serpentine_rcpt_Srv"/>
</dbReference>
<accession>A0A8S9ZUG9</accession>
<dbReference type="OrthoDB" id="5807466at2759"/>
<dbReference type="Gene3D" id="1.20.1070.10">
    <property type="entry name" value="Rhodopsin 7-helix transmembrane proteins"/>
    <property type="match status" value="1"/>
</dbReference>
<feature type="transmembrane region" description="Helical" evidence="1">
    <location>
        <begin position="256"/>
        <end position="275"/>
    </location>
</feature>
<dbReference type="Pfam" id="PF10323">
    <property type="entry name" value="7TM_GPCR_Srv"/>
    <property type="match status" value="1"/>
</dbReference>
<organism evidence="2 3">
    <name type="scientific">Meloidogyne graminicola</name>
    <dbReference type="NCBI Taxonomy" id="189291"/>
    <lineage>
        <taxon>Eukaryota</taxon>
        <taxon>Metazoa</taxon>
        <taxon>Ecdysozoa</taxon>
        <taxon>Nematoda</taxon>
        <taxon>Chromadorea</taxon>
        <taxon>Rhabditida</taxon>
        <taxon>Tylenchina</taxon>
        <taxon>Tylenchomorpha</taxon>
        <taxon>Tylenchoidea</taxon>
        <taxon>Meloidogynidae</taxon>
        <taxon>Meloidogyninae</taxon>
        <taxon>Meloidogyne</taxon>
    </lineage>
</organism>
<evidence type="ECO:0000256" key="1">
    <source>
        <dbReference type="SAM" id="Phobius"/>
    </source>
</evidence>